<reference evidence="2 3" key="1">
    <citation type="journal article" date="2018" name="Science">
        <title>The opium poppy genome and morphinan production.</title>
        <authorList>
            <person name="Guo L."/>
            <person name="Winzer T."/>
            <person name="Yang X."/>
            <person name="Li Y."/>
            <person name="Ning Z."/>
            <person name="He Z."/>
            <person name="Teodor R."/>
            <person name="Lu Y."/>
            <person name="Bowser T.A."/>
            <person name="Graham I.A."/>
            <person name="Ye K."/>
        </authorList>
    </citation>
    <scope>NUCLEOTIDE SEQUENCE [LARGE SCALE GENOMIC DNA]</scope>
    <source>
        <strain evidence="3">cv. HN1</strain>
        <tissue evidence="2">Leaves</tissue>
    </source>
</reference>
<feature type="domain" description="F-box/LRR-repeat protein 15/At3g58940/PEG3-like LRR" evidence="1">
    <location>
        <begin position="43"/>
        <end position="154"/>
    </location>
</feature>
<dbReference type="InterPro" id="IPR055411">
    <property type="entry name" value="LRR_FXL15/At3g58940/PEG3-like"/>
</dbReference>
<name>A0A4Y7JR57_PAPSO</name>
<accession>A0A4Y7JR57</accession>
<dbReference type="PANTHER" id="PTHR31900">
    <property type="entry name" value="F-BOX/RNI SUPERFAMILY PROTEIN-RELATED"/>
    <property type="match status" value="1"/>
</dbReference>
<dbReference type="Pfam" id="PF24758">
    <property type="entry name" value="LRR_At5g56370"/>
    <property type="match status" value="1"/>
</dbReference>
<dbReference type="Proteomes" id="UP000316621">
    <property type="component" value="Chromosome 5"/>
</dbReference>
<dbReference type="EMBL" id="CM010719">
    <property type="protein sequence ID" value="RZC63026.1"/>
    <property type="molecule type" value="Genomic_DNA"/>
</dbReference>
<dbReference type="InterPro" id="IPR050232">
    <property type="entry name" value="FBL13/AtMIF1-like"/>
</dbReference>
<evidence type="ECO:0000259" key="1">
    <source>
        <dbReference type="Pfam" id="PF24758"/>
    </source>
</evidence>
<proteinExistence type="predicted"/>
<dbReference type="Gramene" id="RZC63026">
    <property type="protein sequence ID" value="RZC63026"/>
    <property type="gene ID" value="C5167_024774"/>
</dbReference>
<sequence>MSRSMDSKTNKFMEFVDGTLHRRQENIQRLLICWDKHLNEERLNSWITSAVRHNVQQVRLNLTQDEPLSITLSLFTCESLVSLSISADVRFPNYISLPKLKRLELEGVEFSDENWNENHFSDCPALEIIRMENCIWVHMPYFCISTPTLKSFNIANWDDQWLPRGEDDGMAKENVLTTFPLLVKANVEFRFEPYVATREEKICHCAAISQFLRALVNVKCLSVSDDTLQALSFADDLWEKLPTFHNAKKLTMLEEVTNDKALVALLKATHNLELLVFDKASSTQLSVFHAFRH</sequence>
<dbReference type="SUPFAM" id="SSF52047">
    <property type="entry name" value="RNI-like"/>
    <property type="match status" value="1"/>
</dbReference>
<keyword evidence="3" id="KW-1185">Reference proteome</keyword>
<dbReference type="AlphaFoldDB" id="A0A4Y7JR57"/>
<dbReference type="Gene3D" id="3.80.10.10">
    <property type="entry name" value="Ribonuclease Inhibitor"/>
    <property type="match status" value="1"/>
</dbReference>
<protein>
    <recommendedName>
        <fullName evidence="1">F-box/LRR-repeat protein 15/At3g58940/PEG3-like LRR domain-containing protein</fullName>
    </recommendedName>
</protein>
<organism evidence="2 3">
    <name type="scientific">Papaver somniferum</name>
    <name type="common">Opium poppy</name>
    <dbReference type="NCBI Taxonomy" id="3469"/>
    <lineage>
        <taxon>Eukaryota</taxon>
        <taxon>Viridiplantae</taxon>
        <taxon>Streptophyta</taxon>
        <taxon>Embryophyta</taxon>
        <taxon>Tracheophyta</taxon>
        <taxon>Spermatophyta</taxon>
        <taxon>Magnoliopsida</taxon>
        <taxon>Ranunculales</taxon>
        <taxon>Papaveraceae</taxon>
        <taxon>Papaveroideae</taxon>
        <taxon>Papaver</taxon>
    </lineage>
</organism>
<evidence type="ECO:0000313" key="3">
    <source>
        <dbReference type="Proteomes" id="UP000316621"/>
    </source>
</evidence>
<gene>
    <name evidence="2" type="ORF">C5167_024774</name>
</gene>
<dbReference type="InterPro" id="IPR032675">
    <property type="entry name" value="LRR_dom_sf"/>
</dbReference>
<dbReference type="PANTHER" id="PTHR31900:SF30">
    <property type="entry name" value="SUPERFAMILY PROTEIN, PUTATIVE-RELATED"/>
    <property type="match status" value="1"/>
</dbReference>
<evidence type="ECO:0000313" key="2">
    <source>
        <dbReference type="EMBL" id="RZC63026.1"/>
    </source>
</evidence>